<dbReference type="InterPro" id="IPR011990">
    <property type="entry name" value="TPR-like_helical_dom_sf"/>
</dbReference>
<keyword evidence="5" id="KW-1185">Reference proteome</keyword>
<evidence type="ECO:0000256" key="1">
    <source>
        <dbReference type="ARBA" id="ARBA00022737"/>
    </source>
</evidence>
<dbReference type="Pfam" id="PF07719">
    <property type="entry name" value="TPR_2"/>
    <property type="match status" value="1"/>
</dbReference>
<dbReference type="InterPro" id="IPR013105">
    <property type="entry name" value="TPR_2"/>
</dbReference>
<dbReference type="PANTHER" id="PTHR44943">
    <property type="entry name" value="CELLULOSE SYNTHASE OPERON PROTEIN C"/>
    <property type="match status" value="1"/>
</dbReference>
<dbReference type="SMART" id="SM00028">
    <property type="entry name" value="TPR"/>
    <property type="match status" value="2"/>
</dbReference>
<dbReference type="Pfam" id="PF13181">
    <property type="entry name" value="TPR_8"/>
    <property type="match status" value="1"/>
</dbReference>
<dbReference type="PROSITE" id="PS50005">
    <property type="entry name" value="TPR"/>
    <property type="match status" value="1"/>
</dbReference>
<evidence type="ECO:0000256" key="3">
    <source>
        <dbReference type="PROSITE-ProRule" id="PRU00339"/>
    </source>
</evidence>
<dbReference type="Gene3D" id="1.25.40.10">
    <property type="entry name" value="Tetratricopeptide repeat domain"/>
    <property type="match status" value="2"/>
</dbReference>
<protein>
    <submittedName>
        <fullName evidence="4">Tetratricopeptide repeat-containing protein</fullName>
    </submittedName>
</protein>
<dbReference type="EMBL" id="FNBH01000001">
    <property type="protein sequence ID" value="SDE78373.1"/>
    <property type="molecule type" value="Genomic_DNA"/>
</dbReference>
<dbReference type="PANTHER" id="PTHR44943:SF8">
    <property type="entry name" value="TPR REPEAT-CONTAINING PROTEIN MJ0263"/>
    <property type="match status" value="1"/>
</dbReference>
<feature type="repeat" description="TPR" evidence="3">
    <location>
        <begin position="172"/>
        <end position="205"/>
    </location>
</feature>
<dbReference type="InterPro" id="IPR019734">
    <property type="entry name" value="TPR_rpt"/>
</dbReference>
<dbReference type="RefSeq" id="WP_089870613.1">
    <property type="nucleotide sequence ID" value="NZ_FNBH01000001.1"/>
</dbReference>
<keyword evidence="2 3" id="KW-0802">TPR repeat</keyword>
<dbReference type="OrthoDB" id="655905at2"/>
<dbReference type="STRING" id="454006.SAMN05421825_0190"/>
<name>A0A1G7FR35_9FLAO</name>
<reference evidence="5" key="1">
    <citation type="submission" date="2016-10" db="EMBL/GenBank/DDBJ databases">
        <authorList>
            <person name="Varghese N."/>
            <person name="Submissions S."/>
        </authorList>
    </citation>
    <scope>NUCLEOTIDE SEQUENCE [LARGE SCALE GENOMIC DNA]</scope>
    <source>
        <strain evidence="5">DSM 19684</strain>
    </source>
</reference>
<dbReference type="InterPro" id="IPR051685">
    <property type="entry name" value="Ycf3/AcsC/BcsC/TPR_MFPF"/>
</dbReference>
<dbReference type="PROSITE" id="PS50293">
    <property type="entry name" value="TPR_REGION"/>
    <property type="match status" value="1"/>
</dbReference>
<evidence type="ECO:0000256" key="2">
    <source>
        <dbReference type="ARBA" id="ARBA00022803"/>
    </source>
</evidence>
<keyword evidence="1" id="KW-0677">Repeat</keyword>
<sequence length="266" mass="31785">MKKFLTLVFLYFFFNCFSQNVKQDSIIEKYTRKCAYQFHYLAQGWEDCINEGLKADSAIAIFWHHKALPLWKTRKYELALKSYDKAVKYNRKEYLGRRGFLKCIFLKNYADALKDLDAATKEYGDAIQNDHSYDFYKSLCYLQLNDFDKALKLMQSEIDKIKKQSGVDWVSPLCYFYTGIIYYEKRDYKSAVEELDKALKLYPNFSDAEYYKALSLYKINNDFKTYLESARLAKKDYDKGLTFKEGDSPYEKYPYEVNWYMINLDD</sequence>
<evidence type="ECO:0000313" key="4">
    <source>
        <dbReference type="EMBL" id="SDE78373.1"/>
    </source>
</evidence>
<gene>
    <name evidence="4" type="ORF">SAMN05421825_0190</name>
</gene>
<accession>A0A1G7FR35</accession>
<organism evidence="4 5">
    <name type="scientific">Epilithonimonas hungarica</name>
    <dbReference type="NCBI Taxonomy" id="454006"/>
    <lineage>
        <taxon>Bacteria</taxon>
        <taxon>Pseudomonadati</taxon>
        <taxon>Bacteroidota</taxon>
        <taxon>Flavobacteriia</taxon>
        <taxon>Flavobacteriales</taxon>
        <taxon>Weeksellaceae</taxon>
        <taxon>Chryseobacterium group</taxon>
        <taxon>Epilithonimonas</taxon>
    </lineage>
</organism>
<evidence type="ECO:0000313" key="5">
    <source>
        <dbReference type="Proteomes" id="UP000199203"/>
    </source>
</evidence>
<dbReference type="SUPFAM" id="SSF48452">
    <property type="entry name" value="TPR-like"/>
    <property type="match status" value="1"/>
</dbReference>
<proteinExistence type="predicted"/>
<dbReference type="AlphaFoldDB" id="A0A1G7FR35"/>
<dbReference type="Proteomes" id="UP000199203">
    <property type="component" value="Unassembled WGS sequence"/>
</dbReference>
<dbReference type="Pfam" id="PF13432">
    <property type="entry name" value="TPR_16"/>
    <property type="match status" value="1"/>
</dbReference>